<keyword evidence="2" id="KW-0813">Transport</keyword>
<feature type="repeat" description="ANK" evidence="10">
    <location>
        <begin position="1591"/>
        <end position="1611"/>
    </location>
</feature>
<keyword evidence="10" id="KW-0040">ANK repeat</keyword>
<dbReference type="FunFam" id="1.20.1560.10:FF:000207">
    <property type="entry name" value="ABC transporter B family member 15-like"/>
    <property type="match status" value="1"/>
</dbReference>
<reference evidence="14" key="1">
    <citation type="journal article" date="2022" name="Plant J.">
        <title>Strategies of tolerance reflected in two North American maple genomes.</title>
        <authorList>
            <person name="McEvoy S.L."/>
            <person name="Sezen U.U."/>
            <person name="Trouern-Trend A."/>
            <person name="McMahon S.M."/>
            <person name="Schaberg P.G."/>
            <person name="Yang J."/>
            <person name="Wegrzyn J.L."/>
            <person name="Swenson N.G."/>
        </authorList>
    </citation>
    <scope>NUCLEOTIDE SEQUENCE</scope>
    <source>
        <strain evidence="14">NS2018</strain>
    </source>
</reference>
<reference evidence="14" key="2">
    <citation type="submission" date="2023-06" db="EMBL/GenBank/DDBJ databases">
        <authorList>
            <person name="Swenson N.G."/>
            <person name="Wegrzyn J.L."/>
            <person name="Mcevoy S.L."/>
        </authorList>
    </citation>
    <scope>NUCLEOTIDE SEQUENCE</scope>
    <source>
        <strain evidence="14">NS2018</strain>
        <tissue evidence="14">Leaf</tissue>
    </source>
</reference>
<evidence type="ECO:0000256" key="9">
    <source>
        <dbReference type="ARBA" id="ARBA00023180"/>
    </source>
</evidence>
<dbReference type="Gene3D" id="3.40.50.300">
    <property type="entry name" value="P-loop containing nucleotide triphosphate hydrolases"/>
    <property type="match status" value="2"/>
</dbReference>
<evidence type="ECO:0000256" key="10">
    <source>
        <dbReference type="PROSITE-ProRule" id="PRU00023"/>
    </source>
</evidence>
<dbReference type="CDD" id="cd18577">
    <property type="entry name" value="ABC_6TM_Pgp_ABCB1_D1_like"/>
    <property type="match status" value="1"/>
</dbReference>
<feature type="transmembrane region" description="Helical" evidence="11">
    <location>
        <begin position="1772"/>
        <end position="1796"/>
    </location>
</feature>
<dbReference type="InterPro" id="IPR002110">
    <property type="entry name" value="Ankyrin_rpt"/>
</dbReference>
<feature type="transmembrane region" description="Helical" evidence="11">
    <location>
        <begin position="171"/>
        <end position="193"/>
    </location>
</feature>
<comment type="similarity">
    <text evidence="1">Belongs to the ABC transporter superfamily. ABCB family. Multidrug resistance exporter (TC 3.A.1.201) subfamily.</text>
</comment>
<keyword evidence="9" id="KW-0325">Glycoprotein</keyword>
<dbReference type="InterPro" id="IPR017871">
    <property type="entry name" value="ABC_transporter-like_CS"/>
</dbReference>
<comment type="caution">
    <text evidence="14">The sequence shown here is derived from an EMBL/GenBank/DDBJ whole genome shotgun (WGS) entry which is preliminary data.</text>
</comment>
<dbReference type="CDD" id="cd03249">
    <property type="entry name" value="ABC_MTABC3_MDL1_MDL2"/>
    <property type="match status" value="2"/>
</dbReference>
<feature type="transmembrane region" description="Helical" evidence="11">
    <location>
        <begin position="825"/>
        <end position="844"/>
    </location>
</feature>
<evidence type="ECO:0000256" key="5">
    <source>
        <dbReference type="ARBA" id="ARBA00022741"/>
    </source>
</evidence>
<dbReference type="Pfam" id="PF00005">
    <property type="entry name" value="ABC_tran"/>
    <property type="match status" value="2"/>
</dbReference>
<dbReference type="PANTHER" id="PTHR45136">
    <property type="entry name" value="ABC TRANSPORTER DOMAIN-CONTAINING PROTEIN"/>
    <property type="match status" value="1"/>
</dbReference>
<evidence type="ECO:0000256" key="4">
    <source>
        <dbReference type="ARBA" id="ARBA00022737"/>
    </source>
</evidence>
<dbReference type="CDD" id="cd18578">
    <property type="entry name" value="ABC_6TM_Pgp_ABCB1_D2_like"/>
    <property type="match status" value="1"/>
</dbReference>
<sequence length="1912" mass="212283">MGEKDSMFRYADGKDKVLMMLGTLGSIGDGLQYPLMMFVLSNVINDYGNIGATLSNADVDKYALKLFYVAIAVGLSAFVEGICWTRTAERQTSRMRMEYLKSVLRQEVGFFDTQEQGSSTTFQVVSTISNDANSIQAVICEKIPNCLAFMSTFVFCLLLSFILSWRLTLAAIPLTLLFIIPGLVFGGLMMGVIMKMIESYGVAGGIAEQAISSIRTVYSYVAENQTLDRFSSALQTTCELGVKQGLMKGLLMGSMGMIYVGWAFQAWVGTYLVTEKGEKGGSIFVAGINVIMGGLSVLGALPNLSSITEATVACTRIFEMIDRVPAIDTEDKKGKALSYVRGEIEFKDIYFCYPSRPDTPVLQGLNLIVPAGKTVGLVGGSGSGKSTTIALLQRFYDPVEGEVLLDGYKIRRLQLKWLRSQMGLVSQEPVLFATSIKENILFGQEGGSIEDVISAAKAANAHDFITKLPEGYETQVGQFGFQMSGGQKQRIAIARALIRDPKILLLDEATSALDAQSERIVQEAIDKATVGRTTIIIAHRLSTIRAANLITVFKAGKVIESGSHNELIQMNGEYYQLVQLQQMAMQDETFNDFNHQMDARNLYRITAGPSPISVRSSAASTPVIHPFSPAFSTSTPYSYTIQYGPEDDSFEDNIDESSYYSPSQWRLLKLNTPEWGTTLIGCIAAIGSGAVQPINAYCVGSLISIYFRTNKSEIKSESRTLSLVFLGIAALNFISSTLQHYSFAVMGERLTKRVREKLLEKMMSFEIGWFDQEENTSAAICARLATEANMVRSLVGDRMSLLVQAIFGSILAYAIGLVLSWKLTLVMIAVQPVVIGSYYARSMLMKSMAGKAQKAQKEGSQLASEAVINHRTITAFSSQKRVLGLFKDTLIGPKEESLRHSWLSGVGLFSSQFFNTASTALAYWYGGRLLIQGEITPAHLFQAFLILLFTAYVIAEAGSSTNDLSKGSSAVRSVFAILDRDTEIDPETTWGRDFKKDIRGRVELKNVFFSYPARPDQMIFKGLNLRIEAGRTVALVGQSGSGKSTIIGLIERFYDPSKGSVFIDEQDIKSYNLRKLRSHIALVSQEPTLFAGTIRENIAYGKENARESEIKKAAFLANAHEFISGMKDGYDTYCGERGVQLSGGQKQRIALARAILKNPAILLLDEATSALDSVSESLVQEALEKMMVGRTSIVVAHRLSTIQKADTIVVIKNGKVAEQGTHNELLSLGRGGAYYSLIKLQGDSSPYREHLVFRHRRSSQSPLIVVLNNYWELTMDPRLLKAIRHRNTYQIKALAAQNPDLLRERTLQGNTALHLAARLGDNHVIKQILRHEPSFLYERNENGETPMHIVAKAGNAYMIEIFIEYDHNRIVGGNVGQENILWMRDNQRNTPLHNAVMNHHSLAAVLLMNNDSGTILFVNDAKQSPLSIAMDTSSAYIAWFMIKEHPSSLDYRGPNGLTLLHCAVIRQHYEIVKANKELINEIDEHGRNPLHYAAGLGNKAIASQLLEADDSSSLGYKADCKGQTPLHLAAENGQKIVFTMLKNGYPDAIVVVDGRQRSILHLAAQNGYESIVKFILTFPEMEYLLNSPDVDGNTPLHLATMNFHKEVVHVLTKNKKVNMRATNLSQQTALAIVESSTDPKRDIQKQYLIVKILKEAITAQAFYPEDILQDERHFRDMERDARQIRDRKMAQTLLVMATLIVTFTFTAVFTIPGGYEDEGPNEGMAKLVNKSGFKAFVISVTISMTSSVTAAALVLMRILYGNDQFYMNLIPLAIHLIWLGLASMSLAFMTGLFVVLSNNMDLAILVVCIGCGFPFLSYVLRLFLRVQTYEIPSRYFFYLLFLLLLIYLLPIAISLLPALVYYLFGQYRFQSAEIYLWLRCYDKKVKFSLEYGLYRHTTLRLFPKVLAKMVCG</sequence>
<evidence type="ECO:0000256" key="8">
    <source>
        <dbReference type="ARBA" id="ARBA00023136"/>
    </source>
</evidence>
<dbReference type="Pfam" id="PF00664">
    <property type="entry name" value="ABC_membrane"/>
    <property type="match status" value="2"/>
</dbReference>
<dbReference type="PROSITE" id="PS50929">
    <property type="entry name" value="ABC_TM1F"/>
    <property type="match status" value="2"/>
</dbReference>
<feature type="domain" description="ABC transmembrane type-1" evidence="13">
    <location>
        <begin position="679"/>
        <end position="966"/>
    </location>
</feature>
<dbReference type="Pfam" id="PF12796">
    <property type="entry name" value="Ank_2"/>
    <property type="match status" value="3"/>
</dbReference>
<proteinExistence type="inferred from homology"/>
<dbReference type="FunFam" id="1.20.1560.10:FF:000126">
    <property type="entry name" value="Putative ABC transporter B family member 8"/>
    <property type="match status" value="1"/>
</dbReference>
<feature type="repeat" description="ANK" evidence="10">
    <location>
        <begin position="1485"/>
        <end position="1507"/>
    </location>
</feature>
<gene>
    <name evidence="14" type="ORF">LWI29_010177</name>
</gene>
<dbReference type="PROSITE" id="PS00211">
    <property type="entry name" value="ABC_TRANSPORTER_1"/>
    <property type="match status" value="2"/>
</dbReference>
<feature type="repeat" description="ANK" evidence="10">
    <location>
        <begin position="1342"/>
        <end position="1364"/>
    </location>
</feature>
<name>A0AA39T0Z9_ACESA</name>
<accession>A0AA39T0Z9</accession>
<keyword evidence="4" id="KW-0677">Repeat</keyword>
<feature type="transmembrane region" description="Helical" evidence="11">
    <location>
        <begin position="146"/>
        <end position="165"/>
    </location>
</feature>
<feature type="transmembrane region" description="Helical" evidence="11">
    <location>
        <begin position="1802"/>
        <end position="1824"/>
    </location>
</feature>
<dbReference type="Pfam" id="PF13962">
    <property type="entry name" value="PGG"/>
    <property type="match status" value="1"/>
</dbReference>
<dbReference type="FunFam" id="3.40.50.300:FF:000205">
    <property type="entry name" value="ABC transporter B family member 4"/>
    <property type="match status" value="2"/>
</dbReference>
<evidence type="ECO:0000256" key="11">
    <source>
        <dbReference type="SAM" id="Phobius"/>
    </source>
</evidence>
<evidence type="ECO:0000256" key="6">
    <source>
        <dbReference type="ARBA" id="ARBA00022840"/>
    </source>
</evidence>
<dbReference type="InterPro" id="IPR027417">
    <property type="entry name" value="P-loop_NTPase"/>
</dbReference>
<keyword evidence="5" id="KW-0547">Nucleotide-binding</keyword>
<keyword evidence="7 11" id="KW-1133">Transmembrane helix</keyword>
<keyword evidence="3 11" id="KW-0812">Transmembrane</keyword>
<dbReference type="SUPFAM" id="SSF52540">
    <property type="entry name" value="P-loop containing nucleoside triphosphate hydrolases"/>
    <property type="match status" value="2"/>
</dbReference>
<dbReference type="PROSITE" id="PS50893">
    <property type="entry name" value="ABC_TRANSPORTER_2"/>
    <property type="match status" value="2"/>
</dbReference>
<evidence type="ECO:0000313" key="15">
    <source>
        <dbReference type="Proteomes" id="UP001168877"/>
    </source>
</evidence>
<feature type="repeat" description="ANK" evidence="10">
    <location>
        <begin position="1521"/>
        <end position="1541"/>
    </location>
</feature>
<dbReference type="InterPro" id="IPR003439">
    <property type="entry name" value="ABC_transporter-like_ATP-bd"/>
</dbReference>
<feature type="transmembrane region" description="Helical" evidence="11">
    <location>
        <begin position="1692"/>
        <end position="1715"/>
    </location>
</feature>
<keyword evidence="6" id="KW-0067">ATP-binding</keyword>
<dbReference type="Gene3D" id="1.20.1560.10">
    <property type="entry name" value="ABC transporter type 1, transmembrane domain"/>
    <property type="match status" value="1"/>
</dbReference>
<dbReference type="PROSITE" id="PS50088">
    <property type="entry name" value="ANK_REPEAT"/>
    <property type="match status" value="5"/>
</dbReference>
<feature type="transmembrane region" description="Helical" evidence="11">
    <location>
        <begin position="21"/>
        <end position="44"/>
    </location>
</feature>
<evidence type="ECO:0000256" key="7">
    <source>
        <dbReference type="ARBA" id="ARBA00022989"/>
    </source>
</evidence>
<evidence type="ECO:0000256" key="2">
    <source>
        <dbReference type="ARBA" id="ARBA00022448"/>
    </source>
</evidence>
<feature type="transmembrane region" description="Helical" evidence="11">
    <location>
        <begin position="249"/>
        <end position="268"/>
    </location>
</feature>
<dbReference type="Proteomes" id="UP001168877">
    <property type="component" value="Unassembled WGS sequence"/>
</dbReference>
<feature type="transmembrane region" description="Helical" evidence="11">
    <location>
        <begin position="1735"/>
        <end position="1760"/>
    </location>
</feature>
<feature type="transmembrane region" description="Helical" evidence="11">
    <location>
        <begin position="64"/>
        <end position="87"/>
    </location>
</feature>
<evidence type="ECO:0000256" key="1">
    <source>
        <dbReference type="ARBA" id="ARBA00007577"/>
    </source>
</evidence>
<keyword evidence="15" id="KW-1185">Reference proteome</keyword>
<dbReference type="Gene3D" id="1.25.40.20">
    <property type="entry name" value="Ankyrin repeat-containing domain"/>
    <property type="match status" value="2"/>
</dbReference>
<feature type="domain" description="ABC transporter" evidence="12">
    <location>
        <begin position="344"/>
        <end position="580"/>
    </location>
</feature>
<evidence type="ECO:0000259" key="13">
    <source>
        <dbReference type="PROSITE" id="PS50929"/>
    </source>
</evidence>
<dbReference type="PROSITE" id="PS50297">
    <property type="entry name" value="ANK_REP_REGION"/>
    <property type="match status" value="5"/>
</dbReference>
<dbReference type="SUPFAM" id="SSF48403">
    <property type="entry name" value="Ankyrin repeat"/>
    <property type="match status" value="2"/>
</dbReference>
<dbReference type="SMART" id="SM00248">
    <property type="entry name" value="ANK"/>
    <property type="match status" value="9"/>
</dbReference>
<dbReference type="InterPro" id="IPR036770">
    <property type="entry name" value="Ankyrin_rpt-contain_sf"/>
</dbReference>
<dbReference type="InterPro" id="IPR003593">
    <property type="entry name" value="AAA+_ATPase"/>
</dbReference>
<feature type="domain" description="ABC transmembrane type-1" evidence="13">
    <location>
        <begin position="21"/>
        <end position="309"/>
    </location>
</feature>
<feature type="domain" description="ABC transporter" evidence="12">
    <location>
        <begin position="1002"/>
        <end position="1238"/>
    </location>
</feature>
<dbReference type="InterPro" id="IPR011527">
    <property type="entry name" value="ABC1_TM_dom"/>
</dbReference>
<evidence type="ECO:0000256" key="3">
    <source>
        <dbReference type="ARBA" id="ARBA00022692"/>
    </source>
</evidence>
<evidence type="ECO:0000259" key="12">
    <source>
        <dbReference type="PROSITE" id="PS50893"/>
    </source>
</evidence>
<feature type="repeat" description="ANK" evidence="10">
    <location>
        <begin position="1308"/>
        <end position="1331"/>
    </location>
</feature>
<dbReference type="InterPro" id="IPR036640">
    <property type="entry name" value="ABC1_TM_sf"/>
</dbReference>
<keyword evidence="8 11" id="KW-0472">Membrane</keyword>
<dbReference type="InterPro" id="IPR026961">
    <property type="entry name" value="PGG_dom"/>
</dbReference>
<feature type="transmembrane region" description="Helical" evidence="11">
    <location>
        <begin position="1836"/>
        <end position="1864"/>
    </location>
</feature>
<feature type="transmembrane region" description="Helical" evidence="11">
    <location>
        <begin position="799"/>
        <end position="819"/>
    </location>
</feature>
<dbReference type="SMART" id="SM00382">
    <property type="entry name" value="AAA"/>
    <property type="match status" value="2"/>
</dbReference>
<dbReference type="PANTHER" id="PTHR45136:SF2">
    <property type="entry name" value="ABC TRANSPORTER DOMAIN-CONTAINING PROTEIN"/>
    <property type="match status" value="1"/>
</dbReference>
<dbReference type="SUPFAM" id="SSF90123">
    <property type="entry name" value="ABC transporter transmembrane region"/>
    <property type="match status" value="2"/>
</dbReference>
<organism evidence="14 15">
    <name type="scientific">Acer saccharum</name>
    <name type="common">Sugar maple</name>
    <dbReference type="NCBI Taxonomy" id="4024"/>
    <lineage>
        <taxon>Eukaryota</taxon>
        <taxon>Viridiplantae</taxon>
        <taxon>Streptophyta</taxon>
        <taxon>Embryophyta</taxon>
        <taxon>Tracheophyta</taxon>
        <taxon>Spermatophyta</taxon>
        <taxon>Magnoliopsida</taxon>
        <taxon>eudicotyledons</taxon>
        <taxon>Gunneridae</taxon>
        <taxon>Pentapetalae</taxon>
        <taxon>rosids</taxon>
        <taxon>malvids</taxon>
        <taxon>Sapindales</taxon>
        <taxon>Sapindaceae</taxon>
        <taxon>Hippocastanoideae</taxon>
        <taxon>Acereae</taxon>
        <taxon>Acer</taxon>
    </lineage>
</organism>
<dbReference type="GO" id="GO:0016020">
    <property type="term" value="C:membrane"/>
    <property type="evidence" value="ECO:0007669"/>
    <property type="project" value="InterPro"/>
</dbReference>
<dbReference type="GO" id="GO:0005524">
    <property type="term" value="F:ATP binding"/>
    <property type="evidence" value="ECO:0007669"/>
    <property type="project" value="UniProtKB-KW"/>
</dbReference>
<protein>
    <submittedName>
        <fullName evidence="14">Uncharacterized protein</fullName>
    </submittedName>
</protein>
<evidence type="ECO:0000313" key="14">
    <source>
        <dbReference type="EMBL" id="KAK0599957.1"/>
    </source>
</evidence>
<feature type="transmembrane region" description="Helical" evidence="11">
    <location>
        <begin position="280"/>
        <end position="301"/>
    </location>
</feature>
<dbReference type="GO" id="GO:0140359">
    <property type="term" value="F:ABC-type transporter activity"/>
    <property type="evidence" value="ECO:0007669"/>
    <property type="project" value="InterPro"/>
</dbReference>
<dbReference type="GO" id="GO:0016887">
    <property type="term" value="F:ATP hydrolysis activity"/>
    <property type="evidence" value="ECO:0007669"/>
    <property type="project" value="InterPro"/>
</dbReference>
<dbReference type="EMBL" id="JAUESC010000003">
    <property type="protein sequence ID" value="KAK0599957.1"/>
    <property type="molecule type" value="Genomic_DNA"/>
</dbReference>